<dbReference type="RefSeq" id="WP_353068966.1">
    <property type="nucleotide sequence ID" value="NZ_CP132932.1"/>
</dbReference>
<comment type="similarity">
    <text evidence="1 5">Belongs to the CcmH/CycL/Ccl2/NrfF family.</text>
</comment>
<keyword evidence="5" id="KW-0732">Signal</keyword>
<feature type="transmembrane region" description="Helical" evidence="5">
    <location>
        <begin position="135"/>
        <end position="155"/>
    </location>
</feature>
<reference evidence="7" key="2">
    <citation type="journal article" date="2024" name="Environ. Microbiol.">
        <title>Genome analysis and description of Tunturibacter gen. nov. expands the diversity of Terriglobia in tundra soils.</title>
        <authorList>
            <person name="Messyasz A."/>
            <person name="Mannisto M.K."/>
            <person name="Kerkhof L.J."/>
            <person name="Haggblom M.M."/>
        </authorList>
    </citation>
    <scope>NUCLEOTIDE SEQUENCE</scope>
    <source>
        <strain evidence="7">M8UP23</strain>
    </source>
</reference>
<evidence type="ECO:0000256" key="3">
    <source>
        <dbReference type="ARBA" id="ARBA00022723"/>
    </source>
</evidence>
<feature type="domain" description="CcmH/CycL/Ccl2/NrfF N-terminal" evidence="6">
    <location>
        <begin position="60"/>
        <end position="169"/>
    </location>
</feature>
<name>A0AAU7ZDN1_9BACT</name>
<dbReference type="InterPro" id="IPR005616">
    <property type="entry name" value="CcmH/CycL/Ccl2/NrfF_N"/>
</dbReference>
<keyword evidence="5" id="KW-0812">Transmembrane</keyword>
<organism evidence="7">
    <name type="scientific">Tunturiibacter empetritectus</name>
    <dbReference type="NCBI Taxonomy" id="3069691"/>
    <lineage>
        <taxon>Bacteria</taxon>
        <taxon>Pseudomonadati</taxon>
        <taxon>Acidobacteriota</taxon>
        <taxon>Terriglobia</taxon>
        <taxon>Terriglobales</taxon>
        <taxon>Acidobacteriaceae</taxon>
        <taxon>Tunturiibacter</taxon>
    </lineage>
</organism>
<feature type="transmembrane region" description="Helical" evidence="5">
    <location>
        <begin position="41"/>
        <end position="61"/>
    </location>
</feature>
<evidence type="ECO:0000313" key="7">
    <source>
        <dbReference type="EMBL" id="XCB26438.1"/>
    </source>
</evidence>
<sequence>MFEFAAELSCRTGLLRGVRVLRALCTPSGAAPAGRFQFRRFVGAGLVCLLAVVMLGATPASRFDKVGHEMMCACGCGQILLECNHVGCPDSDRMIGELRDQIAGGGSDSAVMSWFETKYGATVLAAPIRGGFDNVAWIAPMAVFLLATIGTGLLVRMWSQRSAQRRSVSAAGPVLGGDAVRERIRRETEY</sequence>
<dbReference type="GO" id="GO:0046872">
    <property type="term" value="F:metal ion binding"/>
    <property type="evidence" value="ECO:0007669"/>
    <property type="project" value="UniProtKB-KW"/>
</dbReference>
<dbReference type="KEGG" id="temp:RBB75_18740"/>
<dbReference type="CDD" id="cd16378">
    <property type="entry name" value="CcmH_N"/>
    <property type="match status" value="1"/>
</dbReference>
<evidence type="ECO:0000256" key="2">
    <source>
        <dbReference type="ARBA" id="ARBA00022617"/>
    </source>
</evidence>
<gene>
    <name evidence="7" type="ORF">RBB75_18740</name>
</gene>
<keyword evidence="3 5" id="KW-0479">Metal-binding</keyword>
<comment type="function">
    <text evidence="5">Possible subunit of a heme lyase.</text>
</comment>
<protein>
    <recommendedName>
        <fullName evidence="5">Cytochrome c-type biogenesis protein</fullName>
    </recommendedName>
</protein>
<dbReference type="Gene3D" id="1.10.8.640">
    <property type="entry name" value="Cytochrome C biogenesis protein"/>
    <property type="match status" value="1"/>
</dbReference>
<evidence type="ECO:0000256" key="4">
    <source>
        <dbReference type="ARBA" id="ARBA00023004"/>
    </source>
</evidence>
<dbReference type="AlphaFoldDB" id="A0AAU7ZDN1"/>
<keyword evidence="4 5" id="KW-0408">Iron</keyword>
<keyword evidence="2 5" id="KW-0349">Heme</keyword>
<dbReference type="InterPro" id="IPR038297">
    <property type="entry name" value="CcmH/CycL/NrfF/Ccl2_sf"/>
</dbReference>
<dbReference type="Pfam" id="PF03918">
    <property type="entry name" value="CcmH"/>
    <property type="match status" value="1"/>
</dbReference>
<reference evidence="7" key="1">
    <citation type="submission" date="2023-08" db="EMBL/GenBank/DDBJ databases">
        <authorList>
            <person name="Messyasz A."/>
            <person name="Mannisto M.K."/>
            <person name="Kerkhof L.J."/>
            <person name="Haggblom M."/>
        </authorList>
    </citation>
    <scope>NUCLEOTIDE SEQUENCE</scope>
    <source>
        <strain evidence="7">M8UP23</strain>
    </source>
</reference>
<evidence type="ECO:0000256" key="5">
    <source>
        <dbReference type="RuleBase" id="RU364112"/>
    </source>
</evidence>
<proteinExistence type="inferred from homology"/>
<keyword evidence="5" id="KW-1133">Transmembrane helix</keyword>
<accession>A0AAU7ZDN1</accession>
<keyword evidence="5" id="KW-0472">Membrane</keyword>
<dbReference type="EMBL" id="CP132932">
    <property type="protein sequence ID" value="XCB26438.1"/>
    <property type="molecule type" value="Genomic_DNA"/>
</dbReference>
<evidence type="ECO:0000259" key="6">
    <source>
        <dbReference type="Pfam" id="PF03918"/>
    </source>
</evidence>
<evidence type="ECO:0000256" key="1">
    <source>
        <dbReference type="ARBA" id="ARBA00010342"/>
    </source>
</evidence>